<dbReference type="AlphaFoldDB" id="A0A381NM61"/>
<protein>
    <recommendedName>
        <fullName evidence="9">Endolytic murein transglycosylase</fullName>
    </recommendedName>
</protein>
<dbReference type="PANTHER" id="PTHR30518:SF2">
    <property type="entry name" value="ENDOLYTIC MUREIN TRANSGLYCOSYLASE"/>
    <property type="match status" value="1"/>
</dbReference>
<sequence>MENKTNKNLQSLFANVFVLCFLAFVIFSSLNNKSIERTTFVIEKGMSLNSLTNVLYEEGIIGNKSFFKYSVALRGLAGNIPTGTFAIEGNISNAKLIHTIFDEGPIRIKITLPEGLRSEKVLEKIENILETQNRRLLTDSSFIEQFGIKATSLEGYLFPDTYYFFQGMMIEEVLTIMINQFWNNFNQTLIDRSNELELTIHEVVTLASIIEGEALFDSERRTISSVYHNRLRKNIKLQADPTIQYLFPDGPKTLSTKHLTISSPYNTYIHYGLPPGPINNPGIKSIEAALYPEDTDYLYFVAKGDGYHVFSTNQSDHLKAKREYKKQKRIQ</sequence>
<dbReference type="Gene3D" id="3.30.160.60">
    <property type="entry name" value="Classic Zinc Finger"/>
    <property type="match status" value="1"/>
</dbReference>
<keyword evidence="5" id="KW-0456">Lyase</keyword>
<evidence type="ECO:0000256" key="2">
    <source>
        <dbReference type="ARBA" id="ARBA00022692"/>
    </source>
</evidence>
<evidence type="ECO:0000256" key="4">
    <source>
        <dbReference type="ARBA" id="ARBA00023136"/>
    </source>
</evidence>
<keyword evidence="1" id="KW-1003">Cell membrane</keyword>
<evidence type="ECO:0000256" key="3">
    <source>
        <dbReference type="ARBA" id="ARBA00022989"/>
    </source>
</evidence>
<proteinExistence type="inferred from homology"/>
<feature type="transmembrane region" description="Helical" evidence="7">
    <location>
        <begin position="12"/>
        <end position="30"/>
    </location>
</feature>
<name>A0A381NM61_9ZZZZ</name>
<keyword evidence="2 7" id="KW-0812">Transmembrane</keyword>
<dbReference type="GO" id="GO:0071555">
    <property type="term" value="P:cell wall organization"/>
    <property type="evidence" value="ECO:0007669"/>
    <property type="project" value="UniProtKB-KW"/>
</dbReference>
<evidence type="ECO:0008006" key="9">
    <source>
        <dbReference type="Google" id="ProtNLM"/>
    </source>
</evidence>
<evidence type="ECO:0000256" key="7">
    <source>
        <dbReference type="SAM" id="Phobius"/>
    </source>
</evidence>
<dbReference type="CDD" id="cd08010">
    <property type="entry name" value="MltG_like"/>
    <property type="match status" value="1"/>
</dbReference>
<dbReference type="HAMAP" id="MF_02065">
    <property type="entry name" value="MltG"/>
    <property type="match status" value="1"/>
</dbReference>
<dbReference type="InterPro" id="IPR003770">
    <property type="entry name" value="MLTG-like"/>
</dbReference>
<keyword evidence="6" id="KW-0961">Cell wall biogenesis/degradation</keyword>
<dbReference type="EMBL" id="UINC01000455">
    <property type="protein sequence ID" value="SUZ55702.1"/>
    <property type="molecule type" value="Genomic_DNA"/>
</dbReference>
<dbReference type="PANTHER" id="PTHR30518">
    <property type="entry name" value="ENDOLYTIC MUREIN TRANSGLYCOSYLASE"/>
    <property type="match status" value="1"/>
</dbReference>
<dbReference type="Pfam" id="PF02618">
    <property type="entry name" value="YceG"/>
    <property type="match status" value="1"/>
</dbReference>
<keyword evidence="3 7" id="KW-1133">Transmembrane helix</keyword>
<dbReference type="NCBIfam" id="TIGR00247">
    <property type="entry name" value="endolytic transglycosylase MltG"/>
    <property type="match status" value="1"/>
</dbReference>
<accession>A0A381NM61</accession>
<evidence type="ECO:0000313" key="8">
    <source>
        <dbReference type="EMBL" id="SUZ55702.1"/>
    </source>
</evidence>
<dbReference type="Gene3D" id="3.30.1490.480">
    <property type="entry name" value="Endolytic murein transglycosylase"/>
    <property type="match status" value="1"/>
</dbReference>
<evidence type="ECO:0000256" key="1">
    <source>
        <dbReference type="ARBA" id="ARBA00022475"/>
    </source>
</evidence>
<organism evidence="8">
    <name type="scientific">marine metagenome</name>
    <dbReference type="NCBI Taxonomy" id="408172"/>
    <lineage>
        <taxon>unclassified sequences</taxon>
        <taxon>metagenomes</taxon>
        <taxon>ecological metagenomes</taxon>
    </lineage>
</organism>
<dbReference type="GO" id="GO:0016829">
    <property type="term" value="F:lyase activity"/>
    <property type="evidence" value="ECO:0007669"/>
    <property type="project" value="UniProtKB-KW"/>
</dbReference>
<evidence type="ECO:0000256" key="6">
    <source>
        <dbReference type="ARBA" id="ARBA00023316"/>
    </source>
</evidence>
<evidence type="ECO:0000256" key="5">
    <source>
        <dbReference type="ARBA" id="ARBA00023239"/>
    </source>
</evidence>
<keyword evidence="4 7" id="KW-0472">Membrane</keyword>
<gene>
    <name evidence="8" type="ORF">METZ01_LOCUS8556</name>
</gene>
<reference evidence="8" key="1">
    <citation type="submission" date="2018-05" db="EMBL/GenBank/DDBJ databases">
        <authorList>
            <person name="Lanie J.A."/>
            <person name="Ng W.-L."/>
            <person name="Kazmierczak K.M."/>
            <person name="Andrzejewski T.M."/>
            <person name="Davidsen T.M."/>
            <person name="Wayne K.J."/>
            <person name="Tettelin H."/>
            <person name="Glass J.I."/>
            <person name="Rusch D."/>
            <person name="Podicherti R."/>
            <person name="Tsui H.-C.T."/>
            <person name="Winkler M.E."/>
        </authorList>
    </citation>
    <scope>NUCLEOTIDE SEQUENCE</scope>
</reference>